<keyword evidence="4" id="KW-1185">Reference proteome</keyword>
<evidence type="ECO:0000256" key="2">
    <source>
        <dbReference type="SAM" id="MobiDB-lite"/>
    </source>
</evidence>
<feature type="coiled-coil region" evidence="1">
    <location>
        <begin position="1"/>
        <end position="28"/>
    </location>
</feature>
<dbReference type="RefSeq" id="WP_037297622.1">
    <property type="nucleotide sequence ID" value="NZ_ATAX01000016.1"/>
</dbReference>
<gene>
    <name evidence="3" type="ORF">RF007C_11615</name>
</gene>
<feature type="compositionally biased region" description="Basic and acidic residues" evidence="2">
    <location>
        <begin position="395"/>
        <end position="415"/>
    </location>
</feature>
<accession>W7UGG0</accession>
<dbReference type="AlphaFoldDB" id="W7UGG0"/>
<dbReference type="OrthoDB" id="1816015at2"/>
<keyword evidence="1" id="KW-0175">Coiled coil</keyword>
<protein>
    <submittedName>
        <fullName evidence="3">Uncharacterized protein</fullName>
    </submittedName>
</protein>
<sequence length="607" mass="69910">MLKHDEMIENVHRRIAQYEEEKKMKHSKFNKIISAIKPKSDSVKNKEDDFTESVSGTETVGSSNRIVRTVSSIAAAAVLVTGIGTTGFLLHKNKPQHSAMSKDEVSLIQVTEETEATRATEADPDMISPFCDFNKIYFSISELNKQYYDYSSDTYDKIAKYLNAFKWGKGIGINAEEVPDIDTYTGKGYAIGWKKGDKYFNVYVLEDGKAYYVEKQCVIREFSFDYPIIESSVFDIDYKTFDKYIQDIFSKDVPYTDEKLSPRDIKELSEGEFLRAELSSEKDNHPEIITPKTEQSQRALQDFLGYDFVYLLSKEKAIPSDDDKSVYTIERYFKSSETSTRRETYYIQSNGVVSFYPYELVGDDALPTDCRQFCIDINEFETKLKDILDGKYDEKYRENSSDKTEKETTAQKPEKVQPATVNEVPEEPQDNPPEVNEPSGETEANADSPEKDLVRAFYAFMHDGSYGEYNSSVYENGKWVDYKDEANIVFHNAEKISDDRVLGTIADEEDAISKGREILIKLIGQEKIDYHEREYIEYKGTQHKLTWDEPPYKAEYYEEYDIWYFSTVLRHGKTDVGINLGPGPDQKPRYLYIRGCDGKVLAAYVYC</sequence>
<organism evidence="3 4">
    <name type="scientific">Ruminococcus flavefaciens 007c</name>
    <dbReference type="NCBI Taxonomy" id="1341157"/>
    <lineage>
        <taxon>Bacteria</taxon>
        <taxon>Bacillati</taxon>
        <taxon>Bacillota</taxon>
        <taxon>Clostridia</taxon>
        <taxon>Eubacteriales</taxon>
        <taxon>Oscillospiraceae</taxon>
        <taxon>Ruminococcus</taxon>
    </lineage>
</organism>
<evidence type="ECO:0000313" key="4">
    <source>
        <dbReference type="Proteomes" id="UP000019365"/>
    </source>
</evidence>
<dbReference type="PATRIC" id="fig|1341157.4.peg.913"/>
<evidence type="ECO:0000313" key="3">
    <source>
        <dbReference type="EMBL" id="EWM54251.1"/>
    </source>
</evidence>
<comment type="caution">
    <text evidence="3">The sequence shown here is derived from an EMBL/GenBank/DDBJ whole genome shotgun (WGS) entry which is preliminary data.</text>
</comment>
<name>W7UGG0_RUMFL</name>
<proteinExistence type="predicted"/>
<dbReference type="EMBL" id="ATAX01000016">
    <property type="protein sequence ID" value="EWM54251.1"/>
    <property type="molecule type" value="Genomic_DNA"/>
</dbReference>
<feature type="region of interest" description="Disordered" evidence="2">
    <location>
        <begin position="395"/>
        <end position="448"/>
    </location>
</feature>
<reference evidence="3 4" key="1">
    <citation type="journal article" date="2014" name="PLoS ONE">
        <title>Rumen cellulosomics: divergent fiber-degrading strategies revealed by comparative genome-wide analysis of six ruminococcal strains.</title>
        <authorList>
            <person name="Dassa B."/>
            <person name="Borovok I."/>
            <person name="Ruimy-Israeli V."/>
            <person name="Lamed R."/>
            <person name="Flint H.J."/>
            <person name="Duncan S.H."/>
            <person name="Henrissat B."/>
            <person name="Coutinho P."/>
            <person name="Morrison M."/>
            <person name="Mosoni P."/>
            <person name="Yeoman C.J."/>
            <person name="White B.A."/>
            <person name="Bayer E.A."/>
        </authorList>
    </citation>
    <scope>NUCLEOTIDE SEQUENCE [LARGE SCALE GENOMIC DNA]</scope>
    <source>
        <strain evidence="3 4">007c</strain>
    </source>
</reference>
<dbReference type="Proteomes" id="UP000019365">
    <property type="component" value="Unassembled WGS sequence"/>
</dbReference>
<evidence type="ECO:0000256" key="1">
    <source>
        <dbReference type="SAM" id="Coils"/>
    </source>
</evidence>